<dbReference type="Proteomes" id="UP000248795">
    <property type="component" value="Unassembled WGS sequence"/>
</dbReference>
<evidence type="ECO:0000256" key="5">
    <source>
        <dbReference type="ARBA" id="ARBA00010869"/>
    </source>
</evidence>
<evidence type="ECO:0000256" key="6">
    <source>
        <dbReference type="ARBA" id="ARBA00022842"/>
    </source>
</evidence>
<feature type="domain" description="Tryptophan synthase beta chain-like PALP" evidence="9">
    <location>
        <begin position="23"/>
        <end position="313"/>
    </location>
</feature>
<dbReference type="PANTHER" id="PTHR43050">
    <property type="entry name" value="SERINE / THREONINE RACEMASE FAMILY MEMBER"/>
    <property type="match status" value="1"/>
</dbReference>
<sequence length="329" mass="34736">MRGHMLPEFKDIEKAARRIEGFAVRTPVIENPKLNALTGGRILIKAECLQRTGSFKFRGAWNMISKLDAKKARGGVVAYSSGNHAQGVAAAAQIKGLPALIVMPADTPMIKQENTRSYGAEVVTYDRATESREAIAERYMKARKAVMVPPFEHADIIVGQGTAGLELAEEARDRGIRLDDVLVCCSGGGLTAGVALAMAELQPSAEVHSVEPAGFDDYARSLKSGKIEKNAKPSGSICDALMSVSPGEMTFAINSRLLGAGLTVTDAEAAEAVRFAFEVLKIVLEPGGAVALAAVLSGKVETRGKAIGVIASGGNCDPGLYARILNREI</sequence>
<keyword evidence="7" id="KW-0663">Pyridoxal phosphate</keyword>
<comment type="similarity">
    <text evidence="5">Belongs to the serine/threonine dehydratase family.</text>
</comment>
<evidence type="ECO:0000256" key="2">
    <source>
        <dbReference type="ARBA" id="ARBA00001933"/>
    </source>
</evidence>
<comment type="cofactor">
    <cofactor evidence="4">
        <name>Mg(2+)</name>
        <dbReference type="ChEBI" id="CHEBI:18420"/>
    </cofactor>
</comment>
<dbReference type="GO" id="GO:0030170">
    <property type="term" value="F:pyridoxal phosphate binding"/>
    <property type="evidence" value="ECO:0007669"/>
    <property type="project" value="InterPro"/>
</dbReference>
<dbReference type="GO" id="GO:0018114">
    <property type="term" value="F:threonine racemase activity"/>
    <property type="evidence" value="ECO:0007669"/>
    <property type="project" value="TreeGrafter"/>
</dbReference>
<dbReference type="GO" id="GO:0005524">
    <property type="term" value="F:ATP binding"/>
    <property type="evidence" value="ECO:0007669"/>
    <property type="project" value="TreeGrafter"/>
</dbReference>
<dbReference type="PANTHER" id="PTHR43050:SF1">
    <property type="entry name" value="SERINE RACEMASE"/>
    <property type="match status" value="1"/>
</dbReference>
<organism evidence="10 11">
    <name type="scientific">Aestuariivirga litoralis</name>
    <dbReference type="NCBI Taxonomy" id="2650924"/>
    <lineage>
        <taxon>Bacteria</taxon>
        <taxon>Pseudomonadati</taxon>
        <taxon>Pseudomonadota</taxon>
        <taxon>Alphaproteobacteria</taxon>
        <taxon>Hyphomicrobiales</taxon>
        <taxon>Aestuariivirgaceae</taxon>
        <taxon>Aestuariivirga</taxon>
    </lineage>
</organism>
<evidence type="ECO:0000256" key="8">
    <source>
        <dbReference type="ARBA" id="ARBA00023239"/>
    </source>
</evidence>
<dbReference type="InterPro" id="IPR000634">
    <property type="entry name" value="Ser/Thr_deHydtase_PyrdxlP-BS"/>
</dbReference>
<dbReference type="PROSITE" id="PS00165">
    <property type="entry name" value="DEHYDRATASE_SER_THR"/>
    <property type="match status" value="1"/>
</dbReference>
<protein>
    <submittedName>
        <fullName evidence="10">Pyridoxal-5'-phosphate-dependent protein</fullName>
    </submittedName>
</protein>
<evidence type="ECO:0000313" key="10">
    <source>
        <dbReference type="EMBL" id="PZF78675.1"/>
    </source>
</evidence>
<comment type="cofactor">
    <cofactor evidence="1">
        <name>Ca(2+)</name>
        <dbReference type="ChEBI" id="CHEBI:29108"/>
    </cofactor>
</comment>
<dbReference type="GO" id="GO:0003941">
    <property type="term" value="F:L-serine ammonia-lyase activity"/>
    <property type="evidence" value="ECO:0007669"/>
    <property type="project" value="TreeGrafter"/>
</dbReference>
<dbReference type="Gene3D" id="3.40.50.1100">
    <property type="match status" value="2"/>
</dbReference>
<comment type="cofactor">
    <cofactor evidence="2">
        <name>pyridoxal 5'-phosphate</name>
        <dbReference type="ChEBI" id="CHEBI:597326"/>
    </cofactor>
</comment>
<dbReference type="FunFam" id="3.40.50.1100:FF:000005">
    <property type="entry name" value="Threonine dehydratase catabolic"/>
    <property type="match status" value="1"/>
</dbReference>
<keyword evidence="11" id="KW-1185">Reference proteome</keyword>
<evidence type="ECO:0000256" key="1">
    <source>
        <dbReference type="ARBA" id="ARBA00001913"/>
    </source>
</evidence>
<name>A0A2W2ATT4_9HYPH</name>
<evidence type="ECO:0000256" key="4">
    <source>
        <dbReference type="ARBA" id="ARBA00001946"/>
    </source>
</evidence>
<dbReference type="GO" id="GO:0000287">
    <property type="term" value="F:magnesium ion binding"/>
    <property type="evidence" value="ECO:0007669"/>
    <property type="project" value="TreeGrafter"/>
</dbReference>
<keyword evidence="8" id="KW-0456">Lyase</keyword>
<evidence type="ECO:0000259" key="9">
    <source>
        <dbReference type="Pfam" id="PF00291"/>
    </source>
</evidence>
<dbReference type="AlphaFoldDB" id="A0A2W2ATT4"/>
<proteinExistence type="inferred from homology"/>
<dbReference type="EMBL" id="QKVK01000001">
    <property type="protein sequence ID" value="PZF78675.1"/>
    <property type="molecule type" value="Genomic_DNA"/>
</dbReference>
<comment type="caution">
    <text evidence="10">The sequence shown here is derived from an EMBL/GenBank/DDBJ whole genome shotgun (WGS) entry which is preliminary data.</text>
</comment>
<keyword evidence="6" id="KW-0460">Magnesium</keyword>
<evidence type="ECO:0000256" key="7">
    <source>
        <dbReference type="ARBA" id="ARBA00022898"/>
    </source>
</evidence>
<evidence type="ECO:0000256" key="3">
    <source>
        <dbReference type="ARBA" id="ARBA00001936"/>
    </source>
</evidence>
<accession>A0A2W2ATT4</accession>
<comment type="cofactor">
    <cofactor evidence="3">
        <name>Mn(2+)</name>
        <dbReference type="ChEBI" id="CHEBI:29035"/>
    </cofactor>
</comment>
<dbReference type="Pfam" id="PF00291">
    <property type="entry name" value="PALP"/>
    <property type="match status" value="1"/>
</dbReference>
<evidence type="ECO:0000313" key="11">
    <source>
        <dbReference type="Proteomes" id="UP000248795"/>
    </source>
</evidence>
<gene>
    <name evidence="10" type="ORF">DK847_02405</name>
</gene>
<dbReference type="InterPro" id="IPR001926">
    <property type="entry name" value="TrpB-like_PALP"/>
</dbReference>
<dbReference type="GO" id="GO:0030378">
    <property type="term" value="F:serine racemase activity"/>
    <property type="evidence" value="ECO:0007669"/>
    <property type="project" value="TreeGrafter"/>
</dbReference>
<dbReference type="GO" id="GO:0070179">
    <property type="term" value="P:D-serine biosynthetic process"/>
    <property type="evidence" value="ECO:0007669"/>
    <property type="project" value="TreeGrafter"/>
</dbReference>
<dbReference type="InterPro" id="IPR036052">
    <property type="entry name" value="TrpB-like_PALP_sf"/>
</dbReference>
<dbReference type="CDD" id="cd01562">
    <property type="entry name" value="Thr-dehyd"/>
    <property type="match status" value="1"/>
</dbReference>
<dbReference type="SUPFAM" id="SSF53686">
    <property type="entry name" value="Tryptophan synthase beta subunit-like PLP-dependent enzymes"/>
    <property type="match status" value="1"/>
</dbReference>
<reference evidence="11" key="1">
    <citation type="submission" date="2018-06" db="EMBL/GenBank/DDBJ databases">
        <title>Aestuariibacter litoralis strain KCTC 52945T.</title>
        <authorList>
            <person name="Li X."/>
            <person name="Salam N."/>
            <person name="Li J.-L."/>
            <person name="Chen Y.-M."/>
            <person name="Yang Z.-W."/>
            <person name="Zhang L.-Y."/>
            <person name="Han M.-X."/>
            <person name="Xiao M."/>
            <person name="Li W.-J."/>
        </authorList>
    </citation>
    <scope>NUCLEOTIDE SEQUENCE [LARGE SCALE GENOMIC DNA]</scope>
    <source>
        <strain evidence="11">KCTC 52945</strain>
    </source>
</reference>